<feature type="domain" description="Protein kinase" evidence="6">
    <location>
        <begin position="18"/>
        <end position="311"/>
    </location>
</feature>
<keyword evidence="8" id="KW-1185">Reference proteome</keyword>
<evidence type="ECO:0000313" key="7">
    <source>
        <dbReference type="EnsemblMetazoa" id="XP_030854794"/>
    </source>
</evidence>
<feature type="compositionally biased region" description="Low complexity" evidence="5">
    <location>
        <begin position="880"/>
        <end position="895"/>
    </location>
</feature>
<dbReference type="GO" id="GO:0004672">
    <property type="term" value="F:protein kinase activity"/>
    <property type="evidence" value="ECO:0007669"/>
    <property type="project" value="InterPro"/>
</dbReference>
<evidence type="ECO:0000256" key="1">
    <source>
        <dbReference type="ARBA" id="ARBA00038349"/>
    </source>
</evidence>
<reference evidence="8" key="1">
    <citation type="submission" date="2015-02" db="EMBL/GenBank/DDBJ databases">
        <title>Genome sequencing for Strongylocentrotus purpuratus.</title>
        <authorList>
            <person name="Murali S."/>
            <person name="Liu Y."/>
            <person name="Vee V."/>
            <person name="English A."/>
            <person name="Wang M."/>
            <person name="Skinner E."/>
            <person name="Han Y."/>
            <person name="Muzny D.M."/>
            <person name="Worley K.C."/>
            <person name="Gibbs R.A."/>
        </authorList>
    </citation>
    <scope>NUCLEOTIDE SEQUENCE</scope>
</reference>
<dbReference type="GeneID" id="592987"/>
<organism evidence="7 8">
    <name type="scientific">Strongylocentrotus purpuratus</name>
    <name type="common">Purple sea urchin</name>
    <dbReference type="NCBI Taxonomy" id="7668"/>
    <lineage>
        <taxon>Eukaryota</taxon>
        <taxon>Metazoa</taxon>
        <taxon>Echinodermata</taxon>
        <taxon>Eleutherozoa</taxon>
        <taxon>Echinozoa</taxon>
        <taxon>Echinoidea</taxon>
        <taxon>Euechinoidea</taxon>
        <taxon>Echinacea</taxon>
        <taxon>Camarodonta</taxon>
        <taxon>Echinidea</taxon>
        <taxon>Strongylocentrotidae</taxon>
        <taxon>Strongylocentrotus</taxon>
    </lineage>
</organism>
<reference evidence="7" key="2">
    <citation type="submission" date="2021-01" db="UniProtKB">
        <authorList>
            <consortium name="EnsemblMetazoa"/>
        </authorList>
    </citation>
    <scope>IDENTIFICATION</scope>
</reference>
<dbReference type="SMART" id="SM00220">
    <property type="entry name" value="S_TKc"/>
    <property type="match status" value="1"/>
</dbReference>
<name>A0A7M7PRT2_STRPU</name>
<evidence type="ECO:0000256" key="4">
    <source>
        <dbReference type="ARBA" id="ARBA00056114"/>
    </source>
</evidence>
<feature type="compositionally biased region" description="Low complexity" evidence="5">
    <location>
        <begin position="693"/>
        <end position="722"/>
    </location>
</feature>
<dbReference type="PROSITE" id="PS50011">
    <property type="entry name" value="PROTEIN_KINASE_DOM"/>
    <property type="match status" value="1"/>
</dbReference>
<comment type="similarity">
    <text evidence="1">Belongs to the protein kinase superfamily.</text>
</comment>
<proteinExistence type="inferred from homology"/>
<dbReference type="OMA" id="EFVVSWG"/>
<protein>
    <recommendedName>
        <fullName evidence="2">N-terminal kinase-like protein</fullName>
    </recommendedName>
    <alternativeName>
        <fullName evidence="3">SCY1-like protein 1</fullName>
    </alternativeName>
</protein>
<dbReference type="InterPro" id="IPR011009">
    <property type="entry name" value="Kinase-like_dom_sf"/>
</dbReference>
<feature type="compositionally biased region" description="Polar residues" evidence="5">
    <location>
        <begin position="897"/>
        <end position="906"/>
    </location>
</feature>
<dbReference type="InterPro" id="IPR000719">
    <property type="entry name" value="Prot_kinase_dom"/>
</dbReference>
<dbReference type="EnsemblMetazoa" id="XM_030998934">
    <property type="protein sequence ID" value="XP_030854794"/>
    <property type="gene ID" value="LOC592987"/>
</dbReference>
<dbReference type="PANTHER" id="PTHR12984">
    <property type="entry name" value="SCY1-RELATED S/T PROTEIN KINASE-LIKE"/>
    <property type="match status" value="1"/>
</dbReference>
<feature type="compositionally biased region" description="Basic and acidic residues" evidence="5">
    <location>
        <begin position="619"/>
        <end position="639"/>
    </location>
</feature>
<feature type="compositionally biased region" description="Low complexity" evidence="5">
    <location>
        <begin position="641"/>
        <end position="651"/>
    </location>
</feature>
<feature type="region of interest" description="Disordered" evidence="5">
    <location>
        <begin position="578"/>
        <end position="976"/>
    </location>
</feature>
<dbReference type="Pfam" id="PF00069">
    <property type="entry name" value="Pkinase"/>
    <property type="match status" value="1"/>
</dbReference>
<dbReference type="SUPFAM" id="SSF48371">
    <property type="entry name" value="ARM repeat"/>
    <property type="match status" value="1"/>
</dbReference>
<dbReference type="InterPro" id="IPR011989">
    <property type="entry name" value="ARM-like"/>
</dbReference>
<feature type="compositionally biased region" description="Acidic residues" evidence="5">
    <location>
        <begin position="652"/>
        <end position="669"/>
    </location>
</feature>
<dbReference type="KEGG" id="spu:592987"/>
<dbReference type="InterPro" id="IPR051177">
    <property type="entry name" value="CIK-Related_Protein"/>
</dbReference>
<evidence type="ECO:0000256" key="2">
    <source>
        <dbReference type="ARBA" id="ARBA00040972"/>
    </source>
</evidence>
<dbReference type="Proteomes" id="UP000007110">
    <property type="component" value="Unassembled WGS sequence"/>
</dbReference>
<dbReference type="FunCoup" id="A0A7M7PRT2">
    <property type="interactions" value="2035"/>
</dbReference>
<accession>A0A7M7PRT2</accession>
<dbReference type="SUPFAM" id="SSF56112">
    <property type="entry name" value="Protein kinase-like (PK-like)"/>
    <property type="match status" value="1"/>
</dbReference>
<dbReference type="Gene3D" id="1.10.510.10">
    <property type="entry name" value="Transferase(Phosphotransferase) domain 1"/>
    <property type="match status" value="1"/>
</dbReference>
<dbReference type="RefSeq" id="XP_030854794.1">
    <property type="nucleotide sequence ID" value="XM_030998934.1"/>
</dbReference>
<evidence type="ECO:0000256" key="5">
    <source>
        <dbReference type="SAM" id="MobiDB-lite"/>
    </source>
</evidence>
<evidence type="ECO:0000313" key="8">
    <source>
        <dbReference type="Proteomes" id="UP000007110"/>
    </source>
</evidence>
<dbReference type="PANTHER" id="PTHR12984:SF3">
    <property type="entry name" value="N-TERMINAL KINASE-LIKE PROTEIN"/>
    <property type="match status" value="1"/>
</dbReference>
<feature type="compositionally biased region" description="Basic and acidic residues" evidence="5">
    <location>
        <begin position="947"/>
        <end position="960"/>
    </location>
</feature>
<feature type="compositionally biased region" description="Polar residues" evidence="5">
    <location>
        <begin position="822"/>
        <end position="834"/>
    </location>
</feature>
<comment type="function">
    <text evidence="4">Regulates COPI-mediated retrograde protein traffic at the interface between the Golgi apparatus and the endoplasmic reticulum. Involved in the maintenance of the Golgi apparatus morphology.</text>
</comment>
<dbReference type="CTD" id="57410"/>
<feature type="compositionally biased region" description="Low complexity" evidence="5">
    <location>
        <begin position="583"/>
        <end position="597"/>
    </location>
</feature>
<evidence type="ECO:0000259" key="6">
    <source>
        <dbReference type="PROSITE" id="PS50011"/>
    </source>
</evidence>
<sequence>MWSFLSRDPTRAFPFEIGEKVEGLEDKSIWTLHQGKRKANGEPVSVFMVDLKSHSESIVQLAKSAHKRLKTLRHPNFLLYVDGLETENVIYVVTEEVTPLGTFLKTNAPKESTISWGLYQVVKGLSFLHNDCKLKHNNVNLSCVFVTRAGEWKLGAVDYITPSEGEGSTNPDKGLRSLEKYNPPEMTDVRARKRPCPWAADMWGLGCLIWEVFNGTLPRTSSLKALGKIPKHLVPNYCELVGANPISRPNPAKFIESCQNSGGFMKNSFVDTNLFLEEIQIKDQTEKTKFLSGLSAAIDDFPEEFCRHRILPLLLQAFEFGNAGSAILTPLLKLGKLLDGDEYQKRIVPIVVKLFSSTDRNTRVKLLQQMDQFIEHLQPAVVNDQIFPHICHGFNDTVPVIRENTVKAMLLLASKLNDKNLNIELLKHFARLQAKDEQGGIRTNTTICLGKLAGYLNPTTRQKVLSSAFVRAMKDPFPPARTAGVLSMLATQSYYSLKDCALRVLPTLCTLTVDPDQGVRQNAFKAIKIFLGKLEKVSQDPELLEEMEADVNKAGSAAQNPSSWTGWAVTSLTSRLYRGGGTKPAAPGTGGPQQAKPDTTASKPAPAKDERPSSMTRVDGSRDRDSDSDYGNEEGKEGDADGWNDNDNWGNMEEEEDTTTAQETEETSEWDSQGWGDDDDDYNQDSLETPAPKTSKSTSYATSSISSSAKSKSSALKLGGTKKTQDVDFGDWGLDDSTVDRKPIKTGSKLSKSQSGSEKSTPKGSPKKTMRNDADLGGWDDDDDDAGGWGSMDAVADDDGGGGGGGGWGDDDDWGAMEDVSISPTKSAQKSKPTSKPPPGWGDNLDFAEDKSHTPASSYNWGQEQETNPDQDFFGAAARSTTTTSKKSLQTTKKSSPIKQTASSDTSGWGAKDSGWDDDGWGSVDNEGGSNDSGLSKAELAKKKREERRLQREKELQEKRAARKAAGPTRLGAKKD</sequence>
<feature type="compositionally biased region" description="Polar residues" evidence="5">
    <location>
        <begin position="748"/>
        <end position="763"/>
    </location>
</feature>
<dbReference type="InParanoid" id="A0A7M7PRT2"/>
<dbReference type="Gene3D" id="3.30.200.20">
    <property type="entry name" value="Phosphorylase Kinase, domain 1"/>
    <property type="match status" value="1"/>
</dbReference>
<dbReference type="InterPro" id="IPR016024">
    <property type="entry name" value="ARM-type_fold"/>
</dbReference>
<feature type="compositionally biased region" description="Polar residues" evidence="5">
    <location>
        <begin position="854"/>
        <end position="870"/>
    </location>
</feature>
<dbReference type="Gene3D" id="1.25.10.10">
    <property type="entry name" value="Leucine-rich Repeat Variant"/>
    <property type="match status" value="1"/>
</dbReference>
<dbReference type="AlphaFoldDB" id="A0A7M7PRT2"/>
<dbReference type="GO" id="GO:0005524">
    <property type="term" value="F:ATP binding"/>
    <property type="evidence" value="ECO:0007669"/>
    <property type="project" value="InterPro"/>
</dbReference>
<dbReference type="OrthoDB" id="447103at2759"/>
<evidence type="ECO:0000256" key="3">
    <source>
        <dbReference type="ARBA" id="ARBA00042347"/>
    </source>
</evidence>